<keyword evidence="2" id="KW-1185">Reference proteome</keyword>
<dbReference type="AlphaFoldDB" id="A0A5B7FEC7"/>
<name>A0A5B7FEC7_PORTR</name>
<reference evidence="1 2" key="1">
    <citation type="submission" date="2019-05" db="EMBL/GenBank/DDBJ databases">
        <title>Another draft genome of Portunus trituberculatus and its Hox gene families provides insights of decapod evolution.</title>
        <authorList>
            <person name="Jeong J.-H."/>
            <person name="Song I."/>
            <person name="Kim S."/>
            <person name="Choi T."/>
            <person name="Kim D."/>
            <person name="Ryu S."/>
            <person name="Kim W."/>
        </authorList>
    </citation>
    <scope>NUCLEOTIDE SEQUENCE [LARGE SCALE GENOMIC DNA]</scope>
    <source>
        <tissue evidence="1">Muscle</tissue>
    </source>
</reference>
<organism evidence="1 2">
    <name type="scientific">Portunus trituberculatus</name>
    <name type="common">Swimming crab</name>
    <name type="synonym">Neptunus trituberculatus</name>
    <dbReference type="NCBI Taxonomy" id="210409"/>
    <lineage>
        <taxon>Eukaryota</taxon>
        <taxon>Metazoa</taxon>
        <taxon>Ecdysozoa</taxon>
        <taxon>Arthropoda</taxon>
        <taxon>Crustacea</taxon>
        <taxon>Multicrustacea</taxon>
        <taxon>Malacostraca</taxon>
        <taxon>Eumalacostraca</taxon>
        <taxon>Eucarida</taxon>
        <taxon>Decapoda</taxon>
        <taxon>Pleocyemata</taxon>
        <taxon>Brachyura</taxon>
        <taxon>Eubrachyura</taxon>
        <taxon>Portunoidea</taxon>
        <taxon>Portunidae</taxon>
        <taxon>Portuninae</taxon>
        <taxon>Portunus</taxon>
    </lineage>
</organism>
<comment type="caution">
    <text evidence="1">The sequence shown here is derived from an EMBL/GenBank/DDBJ whole genome shotgun (WGS) entry which is preliminary data.</text>
</comment>
<sequence length="131" mass="14145">MTAPTDQCPLPLTGLQPSAASPLPIYHYSPTNTAHCWKPQARWLPEPSDKLVSAKEYTLVLVMGVKICYFSSRKVVVVSKGLAASLVSEVGVEIMVDTTKSPAGWRVSPFTVSMPTSVSPSAKKMDMSFLS</sequence>
<dbReference type="EMBL" id="VSRR010006029">
    <property type="protein sequence ID" value="MPC43885.1"/>
    <property type="molecule type" value="Genomic_DNA"/>
</dbReference>
<accession>A0A5B7FEC7</accession>
<evidence type="ECO:0000313" key="2">
    <source>
        <dbReference type="Proteomes" id="UP000324222"/>
    </source>
</evidence>
<evidence type="ECO:0000313" key="1">
    <source>
        <dbReference type="EMBL" id="MPC43885.1"/>
    </source>
</evidence>
<dbReference type="Proteomes" id="UP000324222">
    <property type="component" value="Unassembled WGS sequence"/>
</dbReference>
<gene>
    <name evidence="1" type="ORF">E2C01_037539</name>
</gene>
<protein>
    <submittedName>
        <fullName evidence="1">Uncharacterized protein</fullName>
    </submittedName>
</protein>
<proteinExistence type="predicted"/>